<feature type="compositionally biased region" description="Polar residues" evidence="2">
    <location>
        <begin position="108"/>
        <end position="119"/>
    </location>
</feature>
<dbReference type="EMBL" id="BQNB010018008">
    <property type="protein sequence ID" value="GJT69662.1"/>
    <property type="molecule type" value="Genomic_DNA"/>
</dbReference>
<gene>
    <name evidence="3" type="ORF">Tco_1028948</name>
</gene>
<feature type="compositionally biased region" description="Basic and acidic residues" evidence="2">
    <location>
        <begin position="125"/>
        <end position="139"/>
    </location>
</feature>
<feature type="region of interest" description="Disordered" evidence="2">
    <location>
        <begin position="98"/>
        <end position="154"/>
    </location>
</feature>
<feature type="compositionally biased region" description="Basic and acidic residues" evidence="2">
    <location>
        <begin position="562"/>
        <end position="574"/>
    </location>
</feature>
<name>A0ABQ5G224_9ASTR</name>
<sequence length="765" mass="86442">MVSIGGSLTPYYGLDRRSRSVVFPSEGFQSKVSIRGFWVARSERYRGFTPFVKVLNFESYFSFPDEMIPMLTLMLLWNQCMPRIARRSADALPTIAHAEVPHSRNHVKSPQTQDTNTEGAPSDRGVTEGRDATMNKLNDDTELNEGFLDDGFDDDDKVRNTAGDKIGKELLHFAPSPYYMQYPYDEVPTATQLLKVEGLTLKELSDRMNVLMCLRFLMKEQTLIIVHVNKHGAQLPGQVEHLSGELANPKWANHALEKANHSRFKKYKKYNVEKDYLVLEKEKLENELLEIRATSKQDKESFAKAKSQLDLQETELGDQKHQPSIEQSETHKLKNAIIENERDLFEDSSKRTSRDLFKNSSIVAISPKHLLVSSPWRESAPTKDHIITPGKILYHRSGGGYELTRESTPTKDYTITVGEFAPTKGYIITLGKILYYHFGGGYEMTREYVPTKDYIIILGKILYHRSRGGYELTRESAPTKDYIITRGKILYHRSGGGYGLTREFAPTKDCTITLSPLSCLNFQLRNVVMVYVHSATDVASHLVAYTRKRKGGYSRPSVAESISKDIPTRKRSEEPLSPLLEGSGASSDGRTTLKKKVCSSHSFHQKDGSACIVLDKRITEHAHEVKAIGCDSNLLGENQGWSLSENRADESINSEQKGWDHVLLWLLVIYEDPLEELLLSLLRGGLPEEHSNLRIALCLMSGLLALTLPPEETPLPYLLRRLMALTLPLEETAGPYLSSWGDCWPLPSKETAGHYLMRRLLLLTS</sequence>
<proteinExistence type="predicted"/>
<evidence type="ECO:0000313" key="4">
    <source>
        <dbReference type="Proteomes" id="UP001151760"/>
    </source>
</evidence>
<evidence type="ECO:0000256" key="1">
    <source>
        <dbReference type="SAM" id="Coils"/>
    </source>
</evidence>
<feature type="coiled-coil region" evidence="1">
    <location>
        <begin position="267"/>
        <end position="301"/>
    </location>
</feature>
<feature type="region of interest" description="Disordered" evidence="2">
    <location>
        <begin position="553"/>
        <end position="591"/>
    </location>
</feature>
<keyword evidence="4" id="KW-1185">Reference proteome</keyword>
<keyword evidence="1" id="KW-0175">Coiled coil</keyword>
<accession>A0ABQ5G224</accession>
<dbReference type="Proteomes" id="UP001151760">
    <property type="component" value="Unassembled WGS sequence"/>
</dbReference>
<organism evidence="3 4">
    <name type="scientific">Tanacetum coccineum</name>
    <dbReference type="NCBI Taxonomy" id="301880"/>
    <lineage>
        <taxon>Eukaryota</taxon>
        <taxon>Viridiplantae</taxon>
        <taxon>Streptophyta</taxon>
        <taxon>Embryophyta</taxon>
        <taxon>Tracheophyta</taxon>
        <taxon>Spermatophyta</taxon>
        <taxon>Magnoliopsida</taxon>
        <taxon>eudicotyledons</taxon>
        <taxon>Gunneridae</taxon>
        <taxon>Pentapetalae</taxon>
        <taxon>asterids</taxon>
        <taxon>campanulids</taxon>
        <taxon>Asterales</taxon>
        <taxon>Asteraceae</taxon>
        <taxon>Asteroideae</taxon>
        <taxon>Anthemideae</taxon>
        <taxon>Anthemidinae</taxon>
        <taxon>Tanacetum</taxon>
    </lineage>
</organism>
<reference evidence="3" key="2">
    <citation type="submission" date="2022-01" db="EMBL/GenBank/DDBJ databases">
        <authorList>
            <person name="Yamashiro T."/>
            <person name="Shiraishi A."/>
            <person name="Satake H."/>
            <person name="Nakayama K."/>
        </authorList>
    </citation>
    <scope>NUCLEOTIDE SEQUENCE</scope>
</reference>
<comment type="caution">
    <text evidence="3">The sequence shown here is derived from an EMBL/GenBank/DDBJ whole genome shotgun (WGS) entry which is preliminary data.</text>
</comment>
<feature type="compositionally biased region" description="Acidic residues" evidence="2">
    <location>
        <begin position="140"/>
        <end position="154"/>
    </location>
</feature>
<evidence type="ECO:0000313" key="3">
    <source>
        <dbReference type="EMBL" id="GJT69662.1"/>
    </source>
</evidence>
<reference evidence="3" key="1">
    <citation type="journal article" date="2022" name="Int. J. Mol. Sci.">
        <title>Draft Genome of Tanacetum Coccineum: Genomic Comparison of Closely Related Tanacetum-Family Plants.</title>
        <authorList>
            <person name="Yamashiro T."/>
            <person name="Shiraishi A."/>
            <person name="Nakayama K."/>
            <person name="Satake H."/>
        </authorList>
    </citation>
    <scope>NUCLEOTIDE SEQUENCE</scope>
</reference>
<protein>
    <submittedName>
        <fullName evidence="3">Uncharacterized protein</fullName>
    </submittedName>
</protein>
<evidence type="ECO:0000256" key="2">
    <source>
        <dbReference type="SAM" id="MobiDB-lite"/>
    </source>
</evidence>